<keyword evidence="4" id="KW-1185">Reference proteome</keyword>
<organism evidence="3 4">
    <name type="scientific">Brunnivagina elsteri CCALA 953</name>
    <dbReference type="NCBI Taxonomy" id="987040"/>
    <lineage>
        <taxon>Bacteria</taxon>
        <taxon>Bacillati</taxon>
        <taxon>Cyanobacteriota</taxon>
        <taxon>Cyanophyceae</taxon>
        <taxon>Nostocales</taxon>
        <taxon>Calotrichaceae</taxon>
        <taxon>Brunnivagina</taxon>
    </lineage>
</organism>
<gene>
    <name evidence="3" type="ORF">CK510_23520</name>
</gene>
<proteinExistence type="predicted"/>
<keyword evidence="2" id="KW-0812">Transmembrane</keyword>
<dbReference type="OrthoDB" id="516529at2"/>
<dbReference type="RefSeq" id="WP_095723986.1">
    <property type="nucleotide sequence ID" value="NZ_NTFS01000353.1"/>
</dbReference>
<dbReference type="AlphaFoldDB" id="A0A2A2TD48"/>
<protein>
    <submittedName>
        <fullName evidence="3">Uncharacterized protein</fullName>
    </submittedName>
</protein>
<sequence length="106" mass="12226">MNLFNRVTLLEKLAILVVATGISFLISIPVFAKTNPRPSIFKEFPYNRSSKPKRTLKHRPNTRLKKQPTSTRNYRKLPQQSSESPRSFDFRAPGYKVPSVPSKKPR</sequence>
<feature type="transmembrane region" description="Helical" evidence="2">
    <location>
        <begin position="13"/>
        <end position="32"/>
    </location>
</feature>
<dbReference type="Proteomes" id="UP000218238">
    <property type="component" value="Unassembled WGS sequence"/>
</dbReference>
<accession>A0A2A2TD48</accession>
<feature type="region of interest" description="Disordered" evidence="1">
    <location>
        <begin position="42"/>
        <end position="106"/>
    </location>
</feature>
<feature type="compositionally biased region" description="Polar residues" evidence="1">
    <location>
        <begin position="67"/>
        <end position="85"/>
    </location>
</feature>
<evidence type="ECO:0000313" key="3">
    <source>
        <dbReference type="EMBL" id="PAX51674.1"/>
    </source>
</evidence>
<comment type="caution">
    <text evidence="3">The sequence shown here is derived from an EMBL/GenBank/DDBJ whole genome shotgun (WGS) entry which is preliminary data.</text>
</comment>
<keyword evidence="2" id="KW-0472">Membrane</keyword>
<evidence type="ECO:0000313" key="4">
    <source>
        <dbReference type="Proteomes" id="UP000218238"/>
    </source>
</evidence>
<feature type="compositionally biased region" description="Basic residues" evidence="1">
    <location>
        <begin position="50"/>
        <end position="66"/>
    </location>
</feature>
<evidence type="ECO:0000256" key="2">
    <source>
        <dbReference type="SAM" id="Phobius"/>
    </source>
</evidence>
<name>A0A2A2TD48_9CYAN</name>
<keyword evidence="2" id="KW-1133">Transmembrane helix</keyword>
<reference evidence="3 4" key="1">
    <citation type="submission" date="2017-08" db="EMBL/GenBank/DDBJ databases">
        <title>Draft genome sequence of filamentous cyanobacterium Calothrix elsteri CCALA 953.</title>
        <authorList>
            <person name="Gagunashvili A.N."/>
            <person name="Elster J."/>
            <person name="Andresson O.S."/>
        </authorList>
    </citation>
    <scope>NUCLEOTIDE SEQUENCE [LARGE SCALE GENOMIC DNA]</scope>
    <source>
        <strain evidence="3 4">CCALA 953</strain>
    </source>
</reference>
<dbReference type="EMBL" id="NTFS01000353">
    <property type="protein sequence ID" value="PAX51674.1"/>
    <property type="molecule type" value="Genomic_DNA"/>
</dbReference>
<evidence type="ECO:0000256" key="1">
    <source>
        <dbReference type="SAM" id="MobiDB-lite"/>
    </source>
</evidence>